<dbReference type="InterPro" id="IPR056823">
    <property type="entry name" value="TEN-like_YD-shell"/>
</dbReference>
<evidence type="ECO:0000256" key="2">
    <source>
        <dbReference type="SAM" id="Phobius"/>
    </source>
</evidence>
<feature type="transmembrane region" description="Helical" evidence="2">
    <location>
        <begin position="51"/>
        <end position="72"/>
    </location>
</feature>
<feature type="non-terminal residue" evidence="5">
    <location>
        <position position="1325"/>
    </location>
</feature>
<proteinExistence type="predicted"/>
<dbReference type="InterPro" id="IPR050708">
    <property type="entry name" value="T6SS_VgrG/RHS"/>
</dbReference>
<feature type="domain" description="Teneurin-like YD-shell" evidence="4">
    <location>
        <begin position="1008"/>
        <end position="1283"/>
    </location>
</feature>
<keyword evidence="2" id="KW-0812">Transmembrane</keyword>
<dbReference type="InterPro" id="IPR045351">
    <property type="entry name" value="DUF6531"/>
</dbReference>
<evidence type="ECO:0000259" key="4">
    <source>
        <dbReference type="Pfam" id="PF25023"/>
    </source>
</evidence>
<name>A0A7X5QPL9_9GAMM</name>
<dbReference type="Proteomes" id="UP000547931">
    <property type="component" value="Unassembled WGS sequence"/>
</dbReference>
<dbReference type="Pfam" id="PF05488">
    <property type="entry name" value="PAAR_motif"/>
    <property type="match status" value="1"/>
</dbReference>
<dbReference type="NCBIfam" id="TIGR01643">
    <property type="entry name" value="YD_repeat_2x"/>
    <property type="match status" value="6"/>
</dbReference>
<dbReference type="InterPro" id="IPR008727">
    <property type="entry name" value="PAAR_motif"/>
</dbReference>
<dbReference type="InterPro" id="IPR006530">
    <property type="entry name" value="YD"/>
</dbReference>
<dbReference type="RefSeq" id="WP_166290981.1">
    <property type="nucleotide sequence ID" value="NZ_CAWPIE010000026.1"/>
</dbReference>
<feature type="domain" description="Teneurin-like YD-shell" evidence="4">
    <location>
        <begin position="733"/>
        <end position="854"/>
    </location>
</feature>
<evidence type="ECO:0000256" key="1">
    <source>
        <dbReference type="ARBA" id="ARBA00022737"/>
    </source>
</evidence>
<evidence type="ECO:0000259" key="3">
    <source>
        <dbReference type="Pfam" id="PF20148"/>
    </source>
</evidence>
<dbReference type="NCBIfam" id="TIGR03696">
    <property type="entry name" value="Rhs_assc_core"/>
    <property type="match status" value="1"/>
</dbReference>
<keyword evidence="1" id="KW-0677">Repeat</keyword>
<dbReference type="Gene3D" id="2.60.200.60">
    <property type="match status" value="1"/>
</dbReference>
<dbReference type="InterPro" id="IPR022385">
    <property type="entry name" value="Rhs_assc_core"/>
</dbReference>
<dbReference type="PANTHER" id="PTHR32305">
    <property type="match status" value="1"/>
</dbReference>
<gene>
    <name evidence="5" type="ORF">C5470_17875</name>
</gene>
<dbReference type="Pfam" id="PF20148">
    <property type="entry name" value="DUF6531"/>
    <property type="match status" value="1"/>
</dbReference>
<feature type="domain" description="DUF6531" evidence="3">
    <location>
        <begin position="242"/>
        <end position="316"/>
    </location>
</feature>
<dbReference type="Pfam" id="PF25023">
    <property type="entry name" value="TEN_YD-shell"/>
    <property type="match status" value="3"/>
</dbReference>
<dbReference type="Gene3D" id="2.180.10.10">
    <property type="entry name" value="RHS repeat-associated core"/>
    <property type="match status" value="2"/>
</dbReference>
<dbReference type="PANTHER" id="PTHR32305:SF15">
    <property type="entry name" value="PROTEIN RHSA-RELATED"/>
    <property type="match status" value="1"/>
</dbReference>
<dbReference type="CDD" id="cd14742">
    <property type="entry name" value="PAAR_RHS"/>
    <property type="match status" value="1"/>
</dbReference>
<feature type="transmembrane region" description="Helical" evidence="2">
    <location>
        <begin position="20"/>
        <end position="45"/>
    </location>
</feature>
<protein>
    <submittedName>
        <fullName evidence="5">Type IV secretion protein Rhs</fullName>
    </submittedName>
</protein>
<sequence>MPEAARVGDTIGHSSAMAGLVAGTVIGSLISAAGGMLSGALFAAGLATSCLGVGVLLIGAAIVVGMAAGYLGDMARDACVSKGASSRSPCGEITRGSPNVFINNQPAAIATRSQVECSKENGLRQMAEGSASVFINGYPAVRVGDKTVCDAAVMTGSSNVFIGGGTAQTAKIAPEIPQWAYTVSDLTMLAAGLISFGGAAAKGPGALQTLFNKIPGAAKIRKIACRLGALAVAMPVAGILMHPVEVIAGQKFLNDEDELDFVFDAELPLYWQRSYLSRYQYDSVLGRGWSLFWESHLTRVEGGLLWRSPAGDIVPFPDVPAGHRCFCPEAQSNLIHTEEGKWEIRDAGELVYHYTAFDHDGLSRLSHIRNNVGNEQRFHYNEQHQMVNITGHGGLNLHCDYVMMDIAGKTVSRLTAVWREWYDGHRIQLCRYHYNEHAQLTGVSHRNDALQRQFGWTEHGVMAWHQDARGLRCDYQWEQTAEGLWRVIARQTSEGAGYRLEYDDETLTRTAHWYDGTRTVWHLNDAHHIIHCLDRNGTEHHILWDEFGLPNGYKDADGHTRLSEWDKHGRQLSFTDANGNQTGWQYQNDTDRLTVIFWPDGTETALAYDDFGRLISETSPLKQTTRYRYGFDNTVRPDKVTDAKGGESHFTWNGQGQLIRHTDCSGQSSAWRYDNENRLSRFTNALMETVSYDYNDSGQLILITYPDDSTEHLAWDSAGQLTHHQRNENAPRAWEYNASGQVVCATDRLQRQIRYQYSPEGHLIQLDNANDDRYRLNRDAEGRLIEEIRPDDTLIRYEYNAAGLLSTERRMGDRVFQYPERQVHQHYDAAGQLIQRETHTDTYQYRWDNMGRLLEASREPNDNGKQLGVEPNTVRFGYDALGRVIWEQNGDDRLQFSYDELDNLTALTLPQGGTLSWLYYGSGHLSAIRHEQTLLTEFERDRLHRETRRTQGKLFQLRDYDPLGRCTRQYSLPLKQADAEPLPYLSEGKPWRAWVYGPQDELQMMGDHYRGMVDYLYDSESRLKKVTHQGCAYEDMLWYDRADNLLEQPQSILEREAEEQGIPKAVTPQGDRLSYWRKWRYEHDPHGNMTRREGRMRETQDYRYDGDNRLTVAVIGNTTARYHYDALGRRIRKGVKIGIDGLARYEQTDFVWHGLRLLQERDTKSGETQTYCYESHDSYTPLASIVTRGARHHYFWYHTDINGAPLEVTDEDGKIAWAGKYHIFGELDGPPLAYFTDPARSSTRCDFRQNLRYAGQYFDNETGLHFNTYRYYAPEIGRFITPDPIGLNGGLNPYSYVHNPTGWVDPLGLATCPVIKQRVLDNIAA</sequence>
<dbReference type="EMBL" id="PUJV01000026">
    <property type="protein sequence ID" value="NHB98124.1"/>
    <property type="molecule type" value="Genomic_DNA"/>
</dbReference>
<accession>A0A7X5QPL9</accession>
<keyword evidence="6" id="KW-1185">Reference proteome</keyword>
<dbReference type="CDD" id="cd14740">
    <property type="entry name" value="PAAR_4"/>
    <property type="match status" value="1"/>
</dbReference>
<keyword evidence="2" id="KW-0472">Membrane</keyword>
<comment type="caution">
    <text evidence="5">The sequence shown here is derived from an EMBL/GenBank/DDBJ whole genome shotgun (WGS) entry which is preliminary data.</text>
</comment>
<organism evidence="5 6">
    <name type="scientific">Photorhabdus stackebrandtii</name>
    <dbReference type="NCBI Taxonomy" id="1123042"/>
    <lineage>
        <taxon>Bacteria</taxon>
        <taxon>Pseudomonadati</taxon>
        <taxon>Pseudomonadota</taxon>
        <taxon>Gammaproteobacteria</taxon>
        <taxon>Enterobacterales</taxon>
        <taxon>Morganellaceae</taxon>
        <taxon>Photorhabdus</taxon>
    </lineage>
</organism>
<evidence type="ECO:0000313" key="6">
    <source>
        <dbReference type="Proteomes" id="UP000547931"/>
    </source>
</evidence>
<keyword evidence="2" id="KW-1133">Transmembrane helix</keyword>
<feature type="domain" description="Teneurin-like YD-shell" evidence="4">
    <location>
        <begin position="649"/>
        <end position="722"/>
    </location>
</feature>
<reference evidence="5 6" key="1">
    <citation type="submission" date="2018-02" db="EMBL/GenBank/DDBJ databases">
        <authorList>
            <person name="Machado R.A."/>
        </authorList>
    </citation>
    <scope>NUCLEOTIDE SEQUENCE [LARGE SCALE GENOMIC DNA]</scope>
    <source>
        <strain evidence="5 6">DSM 23271</strain>
    </source>
</reference>
<evidence type="ECO:0000313" key="5">
    <source>
        <dbReference type="EMBL" id="NHB98124.1"/>
    </source>
</evidence>